<evidence type="ECO:0000313" key="4">
    <source>
        <dbReference type="EMBL" id="OQN97982.1"/>
    </source>
</evidence>
<keyword evidence="5" id="KW-1185">Reference proteome</keyword>
<dbReference type="OrthoDB" id="26525at2759"/>
<accession>A0A1V8SFP6</accession>
<reference evidence="5" key="1">
    <citation type="submission" date="2017-03" db="EMBL/GenBank/DDBJ databases">
        <title>Genomes of endolithic fungi from Antarctica.</title>
        <authorList>
            <person name="Coleine C."/>
            <person name="Masonjones S."/>
            <person name="Stajich J.E."/>
        </authorList>
    </citation>
    <scope>NUCLEOTIDE SEQUENCE [LARGE SCALE GENOMIC DNA]</scope>
    <source>
        <strain evidence="5">CCFEE 5527</strain>
    </source>
</reference>
<evidence type="ECO:0000313" key="5">
    <source>
        <dbReference type="Proteomes" id="UP000192596"/>
    </source>
</evidence>
<dbReference type="Proteomes" id="UP000192596">
    <property type="component" value="Unassembled WGS sequence"/>
</dbReference>
<dbReference type="EMBL" id="NAJO01000049">
    <property type="protein sequence ID" value="OQN97982.1"/>
    <property type="molecule type" value="Genomic_DNA"/>
</dbReference>
<dbReference type="InterPro" id="IPR058645">
    <property type="entry name" value="NTF2-like_dom_7"/>
</dbReference>
<evidence type="ECO:0000256" key="2">
    <source>
        <dbReference type="SAM" id="SignalP"/>
    </source>
</evidence>
<feature type="signal peptide" evidence="2">
    <location>
        <begin position="1"/>
        <end position="29"/>
    </location>
</feature>
<gene>
    <name evidence="4" type="ORF">B0A48_16287</name>
</gene>
<evidence type="ECO:0000256" key="1">
    <source>
        <dbReference type="SAM" id="MobiDB-lite"/>
    </source>
</evidence>
<dbReference type="Pfam" id="PF26534">
    <property type="entry name" value="NTF2_7"/>
    <property type="match status" value="1"/>
</dbReference>
<evidence type="ECO:0000259" key="3">
    <source>
        <dbReference type="Pfam" id="PF26534"/>
    </source>
</evidence>
<organism evidence="4 5">
    <name type="scientific">Cryoendolithus antarcticus</name>
    <dbReference type="NCBI Taxonomy" id="1507870"/>
    <lineage>
        <taxon>Eukaryota</taxon>
        <taxon>Fungi</taxon>
        <taxon>Dikarya</taxon>
        <taxon>Ascomycota</taxon>
        <taxon>Pezizomycotina</taxon>
        <taxon>Dothideomycetes</taxon>
        <taxon>Dothideomycetidae</taxon>
        <taxon>Cladosporiales</taxon>
        <taxon>Cladosporiaceae</taxon>
        <taxon>Cryoendolithus</taxon>
    </lineage>
</organism>
<name>A0A1V8SFP6_9PEZI</name>
<keyword evidence="2" id="KW-0732">Signal</keyword>
<feature type="domain" description="NTF2-like" evidence="3">
    <location>
        <begin position="23"/>
        <end position="173"/>
    </location>
</feature>
<dbReference type="STRING" id="1507870.A0A1V8SFP6"/>
<protein>
    <recommendedName>
        <fullName evidence="3">NTF2-like domain-containing protein</fullName>
    </recommendedName>
</protein>
<sequence length="256" mass="26323">MPSIRNTVVATVAALGATANAFCLTDAEAQQVATNWGNMIADYSDSLADAALEKNFTDYSESVSSLINGCPQGSAAEAITLPLLEPTFSTLAAFKMGQGQQAPINFEQLQMWHSCTSVNIRWKTTNTAPIPNPKPVVGLIAMEVNEAPAGNQYPYLINTIYSEFDAAAWLQNLVEAGICKAPTGLTATAACSSSAAGATPAPYPTGNGTAVTPTSTASPSSPPAYTGPAYTGAASSLTSSFAAISAVLLSALVFLQ</sequence>
<proteinExistence type="predicted"/>
<feature type="chain" id="PRO_5012461169" description="NTF2-like domain-containing protein" evidence="2">
    <location>
        <begin position="30"/>
        <end position="256"/>
    </location>
</feature>
<comment type="caution">
    <text evidence="4">The sequence shown here is derived from an EMBL/GenBank/DDBJ whole genome shotgun (WGS) entry which is preliminary data.</text>
</comment>
<dbReference type="InParanoid" id="A0A1V8SFP6"/>
<feature type="region of interest" description="Disordered" evidence="1">
    <location>
        <begin position="202"/>
        <end position="223"/>
    </location>
</feature>
<dbReference type="AlphaFoldDB" id="A0A1V8SFP6"/>